<evidence type="ECO:0000256" key="1">
    <source>
        <dbReference type="SAM" id="SignalP"/>
    </source>
</evidence>
<protein>
    <submittedName>
        <fullName evidence="2">TAXI family TRAP transporter solute-binding subunit</fullName>
    </submittedName>
</protein>
<gene>
    <name evidence="2" type="ORF">AB2B41_21640</name>
</gene>
<accession>A0ABV3RT84</accession>
<feature type="signal peptide" evidence="1">
    <location>
        <begin position="1"/>
        <end position="21"/>
    </location>
</feature>
<proteinExistence type="predicted"/>
<dbReference type="RefSeq" id="WP_367879907.1">
    <property type="nucleotide sequence ID" value="NZ_JBFNXX010000036.1"/>
</dbReference>
<dbReference type="Gene3D" id="3.40.190.10">
    <property type="entry name" value="Periplasmic binding protein-like II"/>
    <property type="match status" value="2"/>
</dbReference>
<name>A0ABV3RT84_9RHOB</name>
<keyword evidence="1" id="KW-0732">Signal</keyword>
<reference evidence="2 3" key="1">
    <citation type="submission" date="2024-07" db="EMBL/GenBank/DDBJ databases">
        <title>Marimonas sp.nov., isolated from tidal-flat sediment.</title>
        <authorList>
            <person name="Jayan J.N."/>
            <person name="Lee S.S."/>
        </authorList>
    </citation>
    <scope>NUCLEOTIDE SEQUENCE [LARGE SCALE GENOMIC DNA]</scope>
    <source>
        <strain evidence="2 3">MJW-29</strain>
    </source>
</reference>
<organism evidence="2 3">
    <name type="scientific">Sulfitobacter sediminis</name>
    <dbReference type="NCBI Taxonomy" id="3234186"/>
    <lineage>
        <taxon>Bacteria</taxon>
        <taxon>Pseudomonadati</taxon>
        <taxon>Pseudomonadota</taxon>
        <taxon>Alphaproteobacteria</taxon>
        <taxon>Rhodobacterales</taxon>
        <taxon>Roseobacteraceae</taxon>
        <taxon>Sulfitobacter</taxon>
    </lineage>
</organism>
<comment type="caution">
    <text evidence="2">The sequence shown here is derived from an EMBL/GenBank/DDBJ whole genome shotgun (WGS) entry which is preliminary data.</text>
</comment>
<dbReference type="Pfam" id="PF16868">
    <property type="entry name" value="NMT1_3"/>
    <property type="match status" value="1"/>
</dbReference>
<evidence type="ECO:0000313" key="3">
    <source>
        <dbReference type="Proteomes" id="UP001556098"/>
    </source>
</evidence>
<dbReference type="EMBL" id="JBFNXX010000036">
    <property type="protein sequence ID" value="MEW9922210.1"/>
    <property type="molecule type" value="Genomic_DNA"/>
</dbReference>
<dbReference type="SUPFAM" id="SSF53850">
    <property type="entry name" value="Periplasmic binding protein-like II"/>
    <property type="match status" value="1"/>
</dbReference>
<evidence type="ECO:0000313" key="2">
    <source>
        <dbReference type="EMBL" id="MEW9922210.1"/>
    </source>
</evidence>
<feature type="chain" id="PRO_5046286194" evidence="1">
    <location>
        <begin position="22"/>
        <end position="348"/>
    </location>
</feature>
<sequence>MKRTLIAALTTGALAVSQAQATENLTAMTSAPGTAVHLTIAHLAEVAAERGLADIQITLGQTGANATQAVAEGRTDIGICPFILPFLMSKGVGPYAAMGPEKGAELAANLRILYPYSFGVYTLYAYDTVGISGWDGLEGRRILNGPPRGGATAEARGLIQVVTGLEDGKGYEGIQSDWSQMATTITEGTSEAALLPEYIPSDRPLQALSAGKMTFWSVPQDIWEGEAMQRLLAAPGSAPVEFTLEQMQSLGENATIVTQPDGVFRTRGSVGGNCVNAAMDEELAYQLTKAHIETLPQIYEKAPFARNIGLEALEAKASGMCGPNPVTYHPGAVRAWEEAGYSLPDCAK</sequence>
<dbReference type="Proteomes" id="UP001556098">
    <property type="component" value="Unassembled WGS sequence"/>
</dbReference>
<keyword evidence="3" id="KW-1185">Reference proteome</keyword>
<dbReference type="InterPro" id="IPR011852">
    <property type="entry name" value="TRAP_TAXI"/>
</dbReference>